<dbReference type="Proteomes" id="UP000295453">
    <property type="component" value="Unassembled WGS sequence"/>
</dbReference>
<gene>
    <name evidence="3" type="ORF">EPD65_00590</name>
</gene>
<feature type="compositionally biased region" description="Basic and acidic residues" evidence="1">
    <location>
        <begin position="122"/>
        <end position="132"/>
    </location>
</feature>
<evidence type="ECO:0000313" key="4">
    <source>
        <dbReference type="Proteomes" id="UP000295453"/>
    </source>
</evidence>
<evidence type="ECO:0000313" key="3">
    <source>
        <dbReference type="EMBL" id="TCJ31106.1"/>
    </source>
</evidence>
<dbReference type="CDD" id="cd03440">
    <property type="entry name" value="hot_dog"/>
    <property type="match status" value="1"/>
</dbReference>
<dbReference type="EMBL" id="SJZJ01000001">
    <property type="protein sequence ID" value="TCJ31106.1"/>
    <property type="molecule type" value="Genomic_DNA"/>
</dbReference>
<comment type="caution">
    <text evidence="3">The sequence shown here is derived from an EMBL/GenBank/DDBJ whole genome shotgun (WGS) entry which is preliminary data.</text>
</comment>
<sequence length="132" mass="14240">MNVIHQRYVAYSDAHYAGNLVDGAFSLKLFGDAGTHLAIAMDGHESLFAGYASVEFLEPVRGGDVIETEARLASKGNRSRTIDFELRIIARSLDDSGRAEILAEPIVATRARGTGVIPSSTSDERSGLAHHR</sequence>
<feature type="domain" description="Thioesterase" evidence="2">
    <location>
        <begin position="23"/>
        <end position="87"/>
    </location>
</feature>
<dbReference type="Pfam" id="PF03061">
    <property type="entry name" value="4HBT"/>
    <property type="match status" value="1"/>
</dbReference>
<dbReference type="Gene3D" id="3.10.129.10">
    <property type="entry name" value="Hotdog Thioesterase"/>
    <property type="match status" value="1"/>
</dbReference>
<dbReference type="InterPro" id="IPR029069">
    <property type="entry name" value="HotDog_dom_sf"/>
</dbReference>
<dbReference type="RefSeq" id="WP_131580906.1">
    <property type="nucleotide sequence ID" value="NZ_SJZJ01000001.1"/>
</dbReference>
<protein>
    <submittedName>
        <fullName evidence="3">Acyl-CoA hydrolase</fullName>
    </submittedName>
</protein>
<keyword evidence="3" id="KW-0378">Hydrolase</keyword>
<evidence type="ECO:0000256" key="1">
    <source>
        <dbReference type="SAM" id="MobiDB-lite"/>
    </source>
</evidence>
<dbReference type="SUPFAM" id="SSF54637">
    <property type="entry name" value="Thioesterase/thiol ester dehydrase-isomerase"/>
    <property type="match status" value="1"/>
</dbReference>
<accession>A0A4R1CLK2</accession>
<organism evidence="3 4">
    <name type="scientific">Nocardioides jejuensis</name>
    <dbReference type="NCBI Taxonomy" id="2502782"/>
    <lineage>
        <taxon>Bacteria</taxon>
        <taxon>Bacillati</taxon>
        <taxon>Actinomycetota</taxon>
        <taxon>Actinomycetes</taxon>
        <taxon>Propionibacteriales</taxon>
        <taxon>Nocardioidaceae</taxon>
        <taxon>Nocardioides</taxon>
    </lineage>
</organism>
<feature type="region of interest" description="Disordered" evidence="1">
    <location>
        <begin position="113"/>
        <end position="132"/>
    </location>
</feature>
<proteinExistence type="predicted"/>
<dbReference type="GO" id="GO:0016787">
    <property type="term" value="F:hydrolase activity"/>
    <property type="evidence" value="ECO:0007669"/>
    <property type="project" value="UniProtKB-KW"/>
</dbReference>
<dbReference type="InterPro" id="IPR006683">
    <property type="entry name" value="Thioestr_dom"/>
</dbReference>
<name>A0A4R1CLK2_9ACTN</name>
<keyword evidence="4" id="KW-1185">Reference proteome</keyword>
<dbReference type="AlphaFoldDB" id="A0A4R1CLK2"/>
<dbReference type="OrthoDB" id="5510361at2"/>
<evidence type="ECO:0000259" key="2">
    <source>
        <dbReference type="Pfam" id="PF03061"/>
    </source>
</evidence>
<reference evidence="3 4" key="1">
    <citation type="submission" date="2019-03" db="EMBL/GenBank/DDBJ databases">
        <authorList>
            <person name="Kim M.K.M."/>
        </authorList>
    </citation>
    <scope>NUCLEOTIDE SEQUENCE [LARGE SCALE GENOMIC DNA]</scope>
    <source>
        <strain evidence="3 4">18JY15-6</strain>
    </source>
</reference>